<organism evidence="2 3">
    <name type="scientific">Enterococcus casseliflavus</name>
    <name type="common">Enterococcus flavescens</name>
    <dbReference type="NCBI Taxonomy" id="37734"/>
    <lineage>
        <taxon>Bacteria</taxon>
        <taxon>Bacillati</taxon>
        <taxon>Bacillota</taxon>
        <taxon>Bacilli</taxon>
        <taxon>Lactobacillales</taxon>
        <taxon>Enterococcaceae</taxon>
        <taxon>Enterococcus</taxon>
    </lineage>
</organism>
<evidence type="ECO:0008006" key="4">
    <source>
        <dbReference type="Google" id="ProtNLM"/>
    </source>
</evidence>
<keyword evidence="1" id="KW-0175">Coiled coil</keyword>
<dbReference type="RefSeq" id="WP_081116429.1">
    <property type="nucleotide sequence ID" value="NZ_CP053180.1"/>
</dbReference>
<evidence type="ECO:0000313" key="3">
    <source>
        <dbReference type="Proteomes" id="UP000286288"/>
    </source>
</evidence>
<evidence type="ECO:0000313" key="2">
    <source>
        <dbReference type="EMBL" id="RHK05460.1"/>
    </source>
</evidence>
<comment type="caution">
    <text evidence="2">The sequence shown here is derived from an EMBL/GenBank/DDBJ whole genome shotgun (WGS) entry which is preliminary data.</text>
</comment>
<accession>A0A415EQ68</accession>
<dbReference type="Proteomes" id="UP000286288">
    <property type="component" value="Unassembled WGS sequence"/>
</dbReference>
<gene>
    <name evidence="2" type="ORF">DW084_13585</name>
</gene>
<dbReference type="EMBL" id="QRMZ01000019">
    <property type="protein sequence ID" value="RHK05460.1"/>
    <property type="molecule type" value="Genomic_DNA"/>
</dbReference>
<reference evidence="2 3" key="1">
    <citation type="submission" date="2018-08" db="EMBL/GenBank/DDBJ databases">
        <title>A genome reference for cultivated species of the human gut microbiota.</title>
        <authorList>
            <person name="Zou Y."/>
            <person name="Xue W."/>
            <person name="Luo G."/>
        </authorList>
    </citation>
    <scope>NUCLEOTIDE SEQUENCE [LARGE SCALE GENOMIC DNA]</scope>
    <source>
        <strain evidence="2 3">AF48-16</strain>
    </source>
</reference>
<proteinExistence type="predicted"/>
<feature type="coiled-coil region" evidence="1">
    <location>
        <begin position="36"/>
        <end position="102"/>
    </location>
</feature>
<sequence>MDTSIVTVVLPSLITGVLTYLATRVSSKANLEQTNIENAQKLYLKYEQINQELTHKIDQLEEEVQKTAKTYQEEVLVYQGKLATAQSERDFLRAENQVLKELQRVNQVPGTREEKQHSAVG</sequence>
<dbReference type="AlphaFoldDB" id="A0A415EQ68"/>
<name>A0A415EQ68_ENTCA</name>
<protein>
    <recommendedName>
        <fullName evidence="4">DNA recombination protein RmuC</fullName>
    </recommendedName>
</protein>
<evidence type="ECO:0000256" key="1">
    <source>
        <dbReference type="SAM" id="Coils"/>
    </source>
</evidence>
<dbReference type="GeneID" id="83457558"/>